<keyword evidence="1" id="KW-0802">TPR repeat</keyword>
<dbReference type="AlphaFoldDB" id="A0A1W2GYU0"/>
<evidence type="ECO:0000256" key="1">
    <source>
        <dbReference type="PROSITE-ProRule" id="PRU00339"/>
    </source>
</evidence>
<dbReference type="Proteomes" id="UP000192333">
    <property type="component" value="Chromosome I"/>
</dbReference>
<feature type="repeat" description="TPR" evidence="1">
    <location>
        <begin position="46"/>
        <end position="79"/>
    </location>
</feature>
<dbReference type="PANTHER" id="PTHR45588:SF1">
    <property type="entry name" value="WW DOMAIN-CONTAINING PROTEIN"/>
    <property type="match status" value="1"/>
</dbReference>
<keyword evidence="3" id="KW-1185">Reference proteome</keyword>
<name>A0A1W2GYU0_9BACT</name>
<dbReference type="RefSeq" id="WP_084118728.1">
    <property type="nucleotide sequence ID" value="NZ_LT838813.1"/>
</dbReference>
<dbReference type="InterPro" id="IPR011990">
    <property type="entry name" value="TPR-like_helical_dom_sf"/>
</dbReference>
<proteinExistence type="predicted"/>
<evidence type="ECO:0000313" key="3">
    <source>
        <dbReference type="Proteomes" id="UP000192333"/>
    </source>
</evidence>
<dbReference type="Pfam" id="PF13432">
    <property type="entry name" value="TPR_16"/>
    <property type="match status" value="1"/>
</dbReference>
<dbReference type="STRING" id="758820.SAMN00777080_0401"/>
<dbReference type="SMART" id="SM00028">
    <property type="entry name" value="TPR"/>
    <property type="match status" value="3"/>
</dbReference>
<gene>
    <name evidence="2" type="ORF">SAMN00777080_0401</name>
</gene>
<dbReference type="InterPro" id="IPR019734">
    <property type="entry name" value="TPR_rpt"/>
</dbReference>
<organism evidence="2 3">
    <name type="scientific">Aquiflexum balticum DSM 16537</name>
    <dbReference type="NCBI Taxonomy" id="758820"/>
    <lineage>
        <taxon>Bacteria</taxon>
        <taxon>Pseudomonadati</taxon>
        <taxon>Bacteroidota</taxon>
        <taxon>Cytophagia</taxon>
        <taxon>Cytophagales</taxon>
        <taxon>Cyclobacteriaceae</taxon>
        <taxon>Aquiflexum</taxon>
    </lineage>
</organism>
<protein>
    <submittedName>
        <fullName evidence="2">Tetratricopeptide repeat-containing protein</fullName>
    </submittedName>
</protein>
<dbReference type="EMBL" id="LT838813">
    <property type="protein sequence ID" value="SMD41867.1"/>
    <property type="molecule type" value="Genomic_DNA"/>
</dbReference>
<sequence>MKHDTPLIKLFLIGISVFAFTFCQPKAPSGSSLGNLDFPISGKPKAQEAFQKGLLLMHSFEYKDALEAFEEAQQEDPECVMAYWGEAMAHNHPIWQEQDYNKGNVALSKLGDTREERLSKAKTKIEKDFLTAIEILYGEGNKVERDNAYARYLGELYHKYPENDEVTVFYSLALMGSIPYISDMEVYQKAASLAKEVMDRNPEHPGAVHYYIHANDEPNYAHQAKKAADIYAKVAPDAAHAIHMPSHIYLSLGMWDEVVSSNVASFQASVNRKERKNLDYGALGLHSFQWLQYGYLQQEKFDEAKKLLEDVVFYTKESPSVYTHEHQSYMKTTYFVETEDWDNPMINLESDYSGFNIAVKSRDRFVHALKAFHDKDFEKVESTLLVMKEEREAAAKTISLDAGMALCSSGGASSENTTPRDLKIAETMELELKALLAWEKGDPSDGENYFLKATALENEVGSAAGPPTIVKPSHELYAEFLVANGRPEEAIQQYEAALKLAPNRIKSVKGKKVAEELLKQQAVL</sequence>
<reference evidence="3" key="1">
    <citation type="submission" date="2017-04" db="EMBL/GenBank/DDBJ databases">
        <authorList>
            <person name="Varghese N."/>
            <person name="Submissions S."/>
        </authorList>
    </citation>
    <scope>NUCLEOTIDE SEQUENCE [LARGE SCALE GENOMIC DNA]</scope>
    <source>
        <strain evidence="3">DSM 16537</strain>
    </source>
</reference>
<dbReference type="Gene3D" id="1.25.40.10">
    <property type="entry name" value="Tetratricopeptide repeat domain"/>
    <property type="match status" value="2"/>
</dbReference>
<dbReference type="SUPFAM" id="SSF48452">
    <property type="entry name" value="TPR-like"/>
    <property type="match status" value="2"/>
</dbReference>
<dbReference type="OrthoDB" id="9778494at2"/>
<accession>A0A1W2GYU0</accession>
<feature type="repeat" description="TPR" evidence="1">
    <location>
        <begin position="471"/>
        <end position="504"/>
    </location>
</feature>
<evidence type="ECO:0000313" key="2">
    <source>
        <dbReference type="EMBL" id="SMD41867.1"/>
    </source>
</evidence>
<dbReference type="PROSITE" id="PS50005">
    <property type="entry name" value="TPR"/>
    <property type="match status" value="2"/>
</dbReference>
<dbReference type="PANTHER" id="PTHR45588">
    <property type="entry name" value="TPR DOMAIN-CONTAINING PROTEIN"/>
    <property type="match status" value="1"/>
</dbReference>